<keyword evidence="2" id="KW-1185">Reference proteome</keyword>
<protein>
    <submittedName>
        <fullName evidence="1">Uncharacterized protein</fullName>
    </submittedName>
</protein>
<gene>
    <name evidence="1" type="ORF">GBF38_010593</name>
</gene>
<name>A0ACB7ESF8_NIBAL</name>
<comment type="caution">
    <text evidence="1">The sequence shown here is derived from an EMBL/GenBank/DDBJ whole genome shotgun (WGS) entry which is preliminary data.</text>
</comment>
<sequence>MMKKQRKAMKVSVSTDGFRHADTRSSPEASVSVRDKRRPVTSERERSDVRYIKALLRTRQTAVGCPAADGGRLSGRRRRSAVRPQTAVGCPAADGVVLLVFVDDLNRKISK</sequence>
<evidence type="ECO:0000313" key="1">
    <source>
        <dbReference type="EMBL" id="KAG8004797.1"/>
    </source>
</evidence>
<accession>A0ACB7ESF8</accession>
<reference evidence="1" key="1">
    <citation type="submission" date="2020-04" db="EMBL/GenBank/DDBJ databases">
        <title>A chromosome-scale assembly and high-density genetic map of the yellow drum (Nibea albiflora) genome.</title>
        <authorList>
            <person name="Xu D."/>
            <person name="Zhang W."/>
            <person name="Chen R."/>
            <person name="Tan P."/>
            <person name="Wang L."/>
            <person name="Song H."/>
            <person name="Tian L."/>
            <person name="Zhu Q."/>
            <person name="Wang B."/>
        </authorList>
    </citation>
    <scope>NUCLEOTIDE SEQUENCE</scope>
    <source>
        <strain evidence="1">ZJHYS-2018</strain>
    </source>
</reference>
<evidence type="ECO:0000313" key="2">
    <source>
        <dbReference type="Proteomes" id="UP000805704"/>
    </source>
</evidence>
<organism evidence="1 2">
    <name type="scientific">Nibea albiflora</name>
    <name type="common">Yellow drum</name>
    <name type="synonym">Corvina albiflora</name>
    <dbReference type="NCBI Taxonomy" id="240163"/>
    <lineage>
        <taxon>Eukaryota</taxon>
        <taxon>Metazoa</taxon>
        <taxon>Chordata</taxon>
        <taxon>Craniata</taxon>
        <taxon>Vertebrata</taxon>
        <taxon>Euteleostomi</taxon>
        <taxon>Actinopterygii</taxon>
        <taxon>Neopterygii</taxon>
        <taxon>Teleostei</taxon>
        <taxon>Neoteleostei</taxon>
        <taxon>Acanthomorphata</taxon>
        <taxon>Eupercaria</taxon>
        <taxon>Sciaenidae</taxon>
        <taxon>Nibea</taxon>
    </lineage>
</organism>
<dbReference type="Proteomes" id="UP000805704">
    <property type="component" value="Chromosome 23"/>
</dbReference>
<dbReference type="EMBL" id="CM024811">
    <property type="protein sequence ID" value="KAG8004797.1"/>
    <property type="molecule type" value="Genomic_DNA"/>
</dbReference>
<proteinExistence type="predicted"/>